<dbReference type="RefSeq" id="XP_028479414.1">
    <property type="nucleotide sequence ID" value="XM_028620442.1"/>
</dbReference>
<dbReference type="AlphaFoldDB" id="A0A427Y6B1"/>
<feature type="compositionally biased region" description="Basic and acidic residues" evidence="3">
    <location>
        <begin position="82"/>
        <end position="92"/>
    </location>
</feature>
<sequence length="134" mass="14520">MLRLAPLVRRVATPRPVLITRTLTTSLAVRSSDFSFNRPGPPPLPAADQAEFEALVKAAEVAPSIDEITPETLEEIKAVEHRDLRKGAKPEFEGDTNPKTGEVGGPKRDPFMAGDSDWQFGGRVTVSLTVPDDS</sequence>
<gene>
    <name evidence="4" type="primary">FMP21</name>
    <name evidence="4" type="ORF">EHS24_004900</name>
</gene>
<evidence type="ECO:0000256" key="2">
    <source>
        <dbReference type="ARBA" id="ARBA00022170"/>
    </source>
</evidence>
<dbReference type="GeneID" id="39589443"/>
<dbReference type="STRING" id="105984.A0A427Y6B1"/>
<dbReference type="EMBL" id="RSCE01000002">
    <property type="protein sequence ID" value="RSH86629.1"/>
    <property type="molecule type" value="Genomic_DNA"/>
</dbReference>
<dbReference type="Pfam" id="PF07896">
    <property type="entry name" value="DUF1674"/>
    <property type="match status" value="1"/>
</dbReference>
<dbReference type="GO" id="GO:0005739">
    <property type="term" value="C:mitochondrion"/>
    <property type="evidence" value="ECO:0007669"/>
    <property type="project" value="TreeGrafter"/>
</dbReference>
<accession>A0A427Y6B1</accession>
<dbReference type="GO" id="GO:0034553">
    <property type="term" value="P:mitochondrial respiratory chain complex II assembly"/>
    <property type="evidence" value="ECO:0007669"/>
    <property type="project" value="TreeGrafter"/>
</dbReference>
<organism evidence="4 5">
    <name type="scientific">Apiotrichum porosum</name>
    <dbReference type="NCBI Taxonomy" id="105984"/>
    <lineage>
        <taxon>Eukaryota</taxon>
        <taxon>Fungi</taxon>
        <taxon>Dikarya</taxon>
        <taxon>Basidiomycota</taxon>
        <taxon>Agaricomycotina</taxon>
        <taxon>Tremellomycetes</taxon>
        <taxon>Trichosporonales</taxon>
        <taxon>Trichosporonaceae</taxon>
        <taxon>Apiotrichum</taxon>
    </lineage>
</organism>
<keyword evidence="5" id="KW-1185">Reference proteome</keyword>
<proteinExistence type="inferred from homology"/>
<dbReference type="OrthoDB" id="201362at2759"/>
<dbReference type="InterPro" id="IPR012875">
    <property type="entry name" value="SDHF4"/>
</dbReference>
<comment type="similarity">
    <text evidence="1">Belongs to the SDHAF4 family.</text>
</comment>
<evidence type="ECO:0000256" key="3">
    <source>
        <dbReference type="SAM" id="MobiDB-lite"/>
    </source>
</evidence>
<evidence type="ECO:0000313" key="5">
    <source>
        <dbReference type="Proteomes" id="UP000279236"/>
    </source>
</evidence>
<evidence type="ECO:0000313" key="4">
    <source>
        <dbReference type="EMBL" id="RSH86629.1"/>
    </source>
</evidence>
<reference evidence="4 5" key="1">
    <citation type="submission" date="2018-11" db="EMBL/GenBank/DDBJ databases">
        <title>Genome sequence of Apiotrichum porosum DSM 27194.</title>
        <authorList>
            <person name="Aliyu H."/>
            <person name="Gorte O."/>
            <person name="Ochsenreither K."/>
        </authorList>
    </citation>
    <scope>NUCLEOTIDE SEQUENCE [LARGE SCALE GENOMIC DNA]</scope>
    <source>
        <strain evidence="4 5">DSM 27194</strain>
    </source>
</reference>
<protein>
    <recommendedName>
        <fullName evidence="2">Succinate dehydrogenase assembly factor 4, mitochondrial</fullName>
    </recommendedName>
</protein>
<name>A0A427Y6B1_9TREE</name>
<comment type="caution">
    <text evidence="4">The sequence shown here is derived from an EMBL/GenBank/DDBJ whole genome shotgun (WGS) entry which is preliminary data.</text>
</comment>
<dbReference type="PANTHER" id="PTHR28524">
    <property type="entry name" value="SUCCINATE DEHYDROGENASE ASSEMBLY FACTOR 4, MITOCHONDRIAL"/>
    <property type="match status" value="1"/>
</dbReference>
<evidence type="ECO:0000256" key="1">
    <source>
        <dbReference type="ARBA" id="ARBA00005701"/>
    </source>
</evidence>
<dbReference type="PANTHER" id="PTHR28524:SF3">
    <property type="entry name" value="SUCCINATE DEHYDROGENASE ASSEMBLY FACTOR 4, MITOCHONDRIAL"/>
    <property type="match status" value="1"/>
</dbReference>
<feature type="region of interest" description="Disordered" evidence="3">
    <location>
        <begin position="82"/>
        <end position="118"/>
    </location>
</feature>
<dbReference type="Proteomes" id="UP000279236">
    <property type="component" value="Unassembled WGS sequence"/>
</dbReference>